<dbReference type="Proteomes" id="UP001222027">
    <property type="component" value="Unassembled WGS sequence"/>
</dbReference>
<feature type="compositionally biased region" description="Basic and acidic residues" evidence="3">
    <location>
        <begin position="37"/>
        <end position="53"/>
    </location>
</feature>
<feature type="region of interest" description="Disordered" evidence="3">
    <location>
        <begin position="17"/>
        <end position="76"/>
    </location>
</feature>
<dbReference type="SUPFAM" id="SSF47762">
    <property type="entry name" value="PAH2 domain"/>
    <property type="match status" value="1"/>
</dbReference>
<evidence type="ECO:0000256" key="3">
    <source>
        <dbReference type="SAM" id="MobiDB-lite"/>
    </source>
</evidence>
<organism evidence="4 5">
    <name type="scientific">Ensete ventricosum</name>
    <name type="common">Abyssinian banana</name>
    <name type="synonym">Musa ensete</name>
    <dbReference type="NCBI Taxonomy" id="4639"/>
    <lineage>
        <taxon>Eukaryota</taxon>
        <taxon>Viridiplantae</taxon>
        <taxon>Streptophyta</taxon>
        <taxon>Embryophyta</taxon>
        <taxon>Tracheophyta</taxon>
        <taxon>Spermatophyta</taxon>
        <taxon>Magnoliopsida</taxon>
        <taxon>Liliopsida</taxon>
        <taxon>Zingiberales</taxon>
        <taxon>Musaceae</taxon>
        <taxon>Ensete</taxon>
    </lineage>
</organism>
<proteinExistence type="predicted"/>
<keyword evidence="2" id="KW-0539">Nucleus</keyword>
<gene>
    <name evidence="4" type="ORF">OPV22_033397</name>
</gene>
<comment type="caution">
    <text evidence="4">The sequence shown here is derived from an EMBL/GenBank/DDBJ whole genome shotgun (WGS) entry which is preliminary data.</text>
</comment>
<dbReference type="GO" id="GO:0006355">
    <property type="term" value="P:regulation of DNA-templated transcription"/>
    <property type="evidence" value="ECO:0007669"/>
    <property type="project" value="InterPro"/>
</dbReference>
<dbReference type="InterPro" id="IPR036600">
    <property type="entry name" value="PAH_sf"/>
</dbReference>
<evidence type="ECO:0008006" key="6">
    <source>
        <dbReference type="Google" id="ProtNLM"/>
    </source>
</evidence>
<evidence type="ECO:0000256" key="1">
    <source>
        <dbReference type="ARBA" id="ARBA00004123"/>
    </source>
</evidence>
<name>A0AAV8PPQ0_ENSVE</name>
<comment type="subcellular location">
    <subcellularLocation>
        <location evidence="1">Nucleus</location>
    </subcellularLocation>
</comment>
<feature type="compositionally biased region" description="Polar residues" evidence="3">
    <location>
        <begin position="54"/>
        <end position="69"/>
    </location>
</feature>
<dbReference type="AlphaFoldDB" id="A0AAV8PPQ0"/>
<evidence type="ECO:0000256" key="2">
    <source>
        <dbReference type="ARBA" id="ARBA00023242"/>
    </source>
</evidence>
<evidence type="ECO:0000313" key="5">
    <source>
        <dbReference type="Proteomes" id="UP001222027"/>
    </source>
</evidence>
<accession>A0AAV8PPQ0</accession>
<evidence type="ECO:0000313" key="4">
    <source>
        <dbReference type="EMBL" id="KAJ8460471.1"/>
    </source>
</evidence>
<dbReference type="EMBL" id="JAQQAF010000009">
    <property type="protein sequence ID" value="KAJ8460471.1"/>
    <property type="molecule type" value="Genomic_DNA"/>
</dbReference>
<protein>
    <recommendedName>
        <fullName evidence="6">Histone deacetylase interacting domain-containing protein</fullName>
    </recommendedName>
</protein>
<sequence length="229" mass="25523">MNCRAIVFLSIRLCNDSSSGSAPEVVTTVVSQGHPPDWCHDPEGPSPRDDDHASSTMWPKQSRGASSSHSDSKPGRDDAREFLAVVKRTLHDKAHTYDQFLDLMKSLKTSSLFSLLPSVYTMFESDMLLEIISATTDDRIHGNYRLDVVDQLQENPGAVLPLCINSFEAEAQRVGDMYEDGPEFIPSISITAVLISIFRQKRSTAKGDFVMRVNWPFTKVYWLSCSTSA</sequence>
<dbReference type="GO" id="GO:0005634">
    <property type="term" value="C:nucleus"/>
    <property type="evidence" value="ECO:0007669"/>
    <property type="project" value="UniProtKB-SubCell"/>
</dbReference>
<keyword evidence="5" id="KW-1185">Reference proteome</keyword>
<reference evidence="4 5" key="1">
    <citation type="submission" date="2022-12" db="EMBL/GenBank/DDBJ databases">
        <title>Chromosome-scale assembly of the Ensete ventricosum genome.</title>
        <authorList>
            <person name="Dussert Y."/>
            <person name="Stocks J."/>
            <person name="Wendawek A."/>
            <person name="Woldeyes F."/>
            <person name="Nichols R.A."/>
            <person name="Borrell J.S."/>
        </authorList>
    </citation>
    <scope>NUCLEOTIDE SEQUENCE [LARGE SCALE GENOMIC DNA]</scope>
    <source>
        <strain evidence="5">cv. Maze</strain>
        <tissue evidence="4">Seeds</tissue>
    </source>
</reference>